<feature type="domain" description="Fibronectin type-II" evidence="7">
    <location>
        <begin position="454"/>
        <end position="502"/>
    </location>
</feature>
<organism evidence="8 9">
    <name type="scientific">Lepeophtheirus salmonis</name>
    <name type="common">Salmon louse</name>
    <name type="synonym">Caligus salmonis</name>
    <dbReference type="NCBI Taxonomy" id="72036"/>
    <lineage>
        <taxon>Eukaryota</taxon>
        <taxon>Metazoa</taxon>
        <taxon>Ecdysozoa</taxon>
        <taxon>Arthropoda</taxon>
        <taxon>Crustacea</taxon>
        <taxon>Multicrustacea</taxon>
        <taxon>Hexanauplia</taxon>
        <taxon>Copepoda</taxon>
        <taxon>Siphonostomatoida</taxon>
        <taxon>Caligidae</taxon>
        <taxon>Lepeophtheirus</taxon>
    </lineage>
</organism>
<accession>A0A7R8D4D5</accession>
<dbReference type="PANTHER" id="PTHR22918">
    <property type="entry name" value="SEMINAL PLASMA PROTEIN"/>
    <property type="match status" value="1"/>
</dbReference>
<dbReference type="GO" id="GO:0009986">
    <property type="term" value="C:cell surface"/>
    <property type="evidence" value="ECO:0007669"/>
    <property type="project" value="TreeGrafter"/>
</dbReference>
<keyword evidence="5 6" id="KW-1015">Disulfide bond</keyword>
<feature type="disulfide bond" evidence="6">
    <location>
        <begin position="125"/>
        <end position="152"/>
    </location>
</feature>
<dbReference type="PROSITE" id="PS51092">
    <property type="entry name" value="FN2_2"/>
    <property type="match status" value="8"/>
</dbReference>
<comment type="caution">
    <text evidence="6">Lacks conserved residue(s) required for the propagation of feature annotation.</text>
</comment>
<reference evidence="8" key="1">
    <citation type="submission" date="2021-02" db="EMBL/GenBank/DDBJ databases">
        <authorList>
            <person name="Bekaert M."/>
        </authorList>
    </citation>
    <scope>NUCLEOTIDE SEQUENCE</scope>
    <source>
        <strain evidence="8">IoA-00</strain>
    </source>
</reference>
<proteinExistence type="inferred from homology"/>
<dbReference type="Proteomes" id="UP000675881">
    <property type="component" value="Chromosome 8"/>
</dbReference>
<feature type="disulfide bond" evidence="6">
    <location>
        <begin position="360"/>
        <end position="387"/>
    </location>
</feature>
<sequence length="542" mass="57597">MIKCTTAENGGIPWCANSVYASLEANGYGNCGSDCETEPTPSPTTCQTSTGKACVFPFVYSGQTYENCTTVDNGGTQWCATSVDANKNYQGYGNCVESTCKVCSSTNGQKCVFPFKYKGETYDKCTTAENGGIPWCANSVYASLEANGYGNCGSDCETEPTPSPTICQTSTGKACIFPFVYSGQRYENCTTVDNGGTKWCATSVDANKNYQGYGNFCSATNSQKCVIPFNYKGETYDKCTIAENGGVPWCATSLYANQEAKDYGNCGSDCETASTLPPTKCQSSTGKACVFPFVYAGVTYNQCTAVDNGGTKWCATSVDAGNNYQGYGSCIESTCKACSTTSGVKCIFPFKYKEHTYNKCTVAENGGVPWCATSLYANQEANGYGNCGSDCEMCQTSTGKACVFPFVYAGVMYNQCTAVDNGGTKWCATSVDASNNYQGYGNCLESTCKACSTTSGVKCIFPFKYKADTYDKCTVAENGGVPWCATSLYANQEANGYGNCGSDCQSEPTPSPNLCQTSTGKACVFPFVYAGAMEIVLARRAK</sequence>
<name>A0A7R8D4D5_LEPSM</name>
<dbReference type="InterPro" id="IPR013806">
    <property type="entry name" value="Kringle-like"/>
</dbReference>
<feature type="disulfide bond" evidence="6">
    <location>
        <begin position="303"/>
        <end position="330"/>
    </location>
</feature>
<dbReference type="Pfam" id="PF00040">
    <property type="entry name" value="fn2"/>
    <property type="match status" value="8"/>
</dbReference>
<keyword evidence="9" id="KW-1185">Reference proteome</keyword>
<dbReference type="SUPFAM" id="SSF57440">
    <property type="entry name" value="Kringle-like"/>
    <property type="match status" value="8"/>
</dbReference>
<evidence type="ECO:0000259" key="7">
    <source>
        <dbReference type="PROSITE" id="PS51092"/>
    </source>
</evidence>
<dbReference type="InterPro" id="IPR036943">
    <property type="entry name" value="FN_type2_sf"/>
</dbReference>
<keyword evidence="3" id="KW-0964">Secreted</keyword>
<evidence type="ECO:0000313" key="9">
    <source>
        <dbReference type="Proteomes" id="UP000675881"/>
    </source>
</evidence>
<evidence type="ECO:0000256" key="1">
    <source>
        <dbReference type="ARBA" id="ARBA00004613"/>
    </source>
</evidence>
<keyword evidence="4" id="KW-0677">Repeat</keyword>
<dbReference type="EMBL" id="HG994587">
    <property type="protein sequence ID" value="CAF3024779.1"/>
    <property type="molecule type" value="Genomic_DNA"/>
</dbReference>
<dbReference type="OrthoDB" id="406838at2759"/>
<feature type="domain" description="Fibronectin type-II" evidence="7">
    <location>
        <begin position="397"/>
        <end position="445"/>
    </location>
</feature>
<evidence type="ECO:0000256" key="3">
    <source>
        <dbReference type="ARBA" id="ARBA00022525"/>
    </source>
</evidence>
<dbReference type="PANTHER" id="PTHR22918:SF1">
    <property type="entry name" value="FIBRONECTIN TYPE-II DOMAIN-CONTAINING PROTEIN"/>
    <property type="match status" value="1"/>
</dbReference>
<feature type="domain" description="Fibronectin type-II" evidence="7">
    <location>
        <begin position="170"/>
        <end position="219"/>
    </location>
</feature>
<dbReference type="GO" id="GO:0008201">
    <property type="term" value="F:heparin binding"/>
    <property type="evidence" value="ECO:0007669"/>
    <property type="project" value="TreeGrafter"/>
</dbReference>
<evidence type="ECO:0000256" key="6">
    <source>
        <dbReference type="PROSITE-ProRule" id="PRU00479"/>
    </source>
</evidence>
<dbReference type="InterPro" id="IPR051666">
    <property type="entry name" value="SP_Capacitation_Regulator"/>
</dbReference>
<feature type="domain" description="Fibronectin type-II" evidence="7">
    <location>
        <begin position="284"/>
        <end position="332"/>
    </location>
</feature>
<dbReference type="SMART" id="SM00059">
    <property type="entry name" value="FN2"/>
    <property type="match status" value="8"/>
</dbReference>
<dbReference type="AlphaFoldDB" id="A0A7R8D4D5"/>
<evidence type="ECO:0000256" key="4">
    <source>
        <dbReference type="ARBA" id="ARBA00022737"/>
    </source>
</evidence>
<feature type="disulfide bond" evidence="6">
    <location>
        <begin position="68"/>
        <end position="95"/>
    </location>
</feature>
<evidence type="ECO:0000313" key="8">
    <source>
        <dbReference type="EMBL" id="CAF3024779.1"/>
    </source>
</evidence>
<comment type="subcellular location">
    <subcellularLocation>
        <location evidence="1">Secreted</location>
    </subcellularLocation>
</comment>
<protein>
    <submittedName>
        <fullName evidence="8">(salmon louse) hypothetical protein</fullName>
    </submittedName>
</protein>
<dbReference type="Gene3D" id="2.10.10.10">
    <property type="entry name" value="Fibronectin, type II, collagen-binding"/>
    <property type="match status" value="8"/>
</dbReference>
<feature type="domain" description="Fibronectin type-II" evidence="7">
    <location>
        <begin position="49"/>
        <end position="97"/>
    </location>
</feature>
<feature type="disulfide bond" evidence="6">
    <location>
        <begin position="473"/>
        <end position="500"/>
    </location>
</feature>
<feature type="domain" description="Fibronectin type-II" evidence="7">
    <location>
        <begin position="106"/>
        <end position="154"/>
    </location>
</feature>
<evidence type="ECO:0000256" key="5">
    <source>
        <dbReference type="ARBA" id="ARBA00023157"/>
    </source>
</evidence>
<comment type="similarity">
    <text evidence="2">Belongs to the seminal plasma protein family.</text>
</comment>
<feature type="domain" description="Fibronectin type-II" evidence="7">
    <location>
        <begin position="341"/>
        <end position="389"/>
    </location>
</feature>
<dbReference type="InterPro" id="IPR000562">
    <property type="entry name" value="FN_type2_dom"/>
</dbReference>
<evidence type="ECO:0000256" key="2">
    <source>
        <dbReference type="ARBA" id="ARBA00010011"/>
    </source>
</evidence>
<dbReference type="GO" id="GO:0005576">
    <property type="term" value="C:extracellular region"/>
    <property type="evidence" value="ECO:0007669"/>
    <property type="project" value="UniProtKB-SubCell"/>
</dbReference>
<feature type="domain" description="Fibronectin type-II" evidence="7">
    <location>
        <begin position="220"/>
        <end position="268"/>
    </location>
</feature>
<gene>
    <name evidence="8" type="ORF">LSAA_13851</name>
</gene>
<feature type="disulfide bond" evidence="6">
    <location>
        <begin position="416"/>
        <end position="443"/>
    </location>
</feature>
<feature type="disulfide bond" evidence="6">
    <location>
        <begin position="239"/>
        <end position="266"/>
    </location>
</feature>